<dbReference type="AlphaFoldDB" id="A0AAE0SM79"/>
<organism evidence="2 3">
    <name type="scientific">Potamilus streckersoni</name>
    <dbReference type="NCBI Taxonomy" id="2493646"/>
    <lineage>
        <taxon>Eukaryota</taxon>
        <taxon>Metazoa</taxon>
        <taxon>Spiralia</taxon>
        <taxon>Lophotrochozoa</taxon>
        <taxon>Mollusca</taxon>
        <taxon>Bivalvia</taxon>
        <taxon>Autobranchia</taxon>
        <taxon>Heteroconchia</taxon>
        <taxon>Palaeoheterodonta</taxon>
        <taxon>Unionida</taxon>
        <taxon>Unionoidea</taxon>
        <taxon>Unionidae</taxon>
        <taxon>Ambleminae</taxon>
        <taxon>Lampsilini</taxon>
        <taxon>Potamilus</taxon>
    </lineage>
</organism>
<evidence type="ECO:0000256" key="1">
    <source>
        <dbReference type="SAM" id="Phobius"/>
    </source>
</evidence>
<reference evidence="2" key="2">
    <citation type="journal article" date="2021" name="Genome Biol. Evol.">
        <title>Developing a high-quality reference genome for a parasitic bivalve with doubly uniparental inheritance (Bivalvia: Unionida).</title>
        <authorList>
            <person name="Smith C.H."/>
        </authorList>
    </citation>
    <scope>NUCLEOTIDE SEQUENCE</scope>
    <source>
        <strain evidence="2">CHS0354</strain>
        <tissue evidence="2">Mantle</tissue>
    </source>
</reference>
<accession>A0AAE0SM79</accession>
<name>A0AAE0SM79_9BIVA</name>
<keyword evidence="1" id="KW-1133">Transmembrane helix</keyword>
<keyword evidence="1" id="KW-0472">Membrane</keyword>
<reference evidence="2" key="1">
    <citation type="journal article" date="2021" name="Genome Biol. Evol.">
        <title>A High-Quality Reference Genome for a Parasitic Bivalve with Doubly Uniparental Inheritance (Bivalvia: Unionida).</title>
        <authorList>
            <person name="Smith C.H."/>
        </authorList>
    </citation>
    <scope>NUCLEOTIDE SEQUENCE</scope>
    <source>
        <strain evidence="2">CHS0354</strain>
    </source>
</reference>
<evidence type="ECO:0000313" key="2">
    <source>
        <dbReference type="EMBL" id="KAK3594296.1"/>
    </source>
</evidence>
<evidence type="ECO:0000313" key="3">
    <source>
        <dbReference type="Proteomes" id="UP001195483"/>
    </source>
</evidence>
<comment type="caution">
    <text evidence="2">The sequence shown here is derived from an EMBL/GenBank/DDBJ whole genome shotgun (WGS) entry which is preliminary data.</text>
</comment>
<proteinExistence type="predicted"/>
<dbReference type="EMBL" id="JAEAOA010001167">
    <property type="protein sequence ID" value="KAK3594296.1"/>
    <property type="molecule type" value="Genomic_DNA"/>
</dbReference>
<feature type="transmembrane region" description="Helical" evidence="1">
    <location>
        <begin position="21"/>
        <end position="45"/>
    </location>
</feature>
<keyword evidence="1" id="KW-0812">Transmembrane</keyword>
<reference evidence="2" key="3">
    <citation type="submission" date="2023-05" db="EMBL/GenBank/DDBJ databases">
        <authorList>
            <person name="Smith C.H."/>
        </authorList>
    </citation>
    <scope>NUCLEOTIDE SEQUENCE</scope>
    <source>
        <strain evidence="2">CHS0354</strain>
        <tissue evidence="2">Mantle</tissue>
    </source>
</reference>
<keyword evidence="3" id="KW-1185">Reference proteome</keyword>
<sequence length="394" mass="45808">MWRIFRVYKSCQWIKSPGRYLLRNFELVIMIVILWVCFLIVLSLYQKKGTNDVKKSAYVLEKEKEPFGRFIGTSQETYADKGKQIKPTSFPLLTLFTTWVDRKEKYLVQNRTIENWISFRPYMQPVIFTNDTKLESQCRHRGWNALTLKQTFLEGVPVLKYMYLDTMHRFNSTFYGYSNSDILFNDGLIMTLVTIREFIGVNHGPVIITGRRTNVDYKLPCNASDWKNITILSQKGNLVDHFSADYFITTKDFPWQEMEEILLGRMRTDNWIIQFSLLKNITVIDSTLTILALHQTTEAGNAESESKPNKLYNEELVRKVRNIAINVNQGQTDCAGYITIFASSKLVRLMRHTPESICNGVASLVSKNIHFHAIFMKCYFVLILASLHTNIPLL</sequence>
<dbReference type="Proteomes" id="UP001195483">
    <property type="component" value="Unassembled WGS sequence"/>
</dbReference>
<gene>
    <name evidence="2" type="ORF">CHS0354_018986</name>
</gene>
<protein>
    <submittedName>
        <fullName evidence="2">Uncharacterized protein</fullName>
    </submittedName>
</protein>